<keyword evidence="7" id="KW-1185">Reference proteome</keyword>
<keyword evidence="1 2" id="KW-0378">Hydrolase</keyword>
<dbReference type="EMBL" id="MTKQ01000245">
    <property type="protein sequence ID" value="RWX45927.1"/>
    <property type="molecule type" value="Genomic_DNA"/>
</dbReference>
<accession>A0A3S3R762</accession>
<dbReference type="AlphaFoldDB" id="A0A3S3R762"/>
<dbReference type="GO" id="GO:0003934">
    <property type="term" value="F:GTP cyclohydrolase I activity"/>
    <property type="evidence" value="ECO:0007669"/>
    <property type="project" value="UniProtKB-EC"/>
</dbReference>
<dbReference type="PANTHER" id="PTHR36445:SF1">
    <property type="entry name" value="GTP CYCLOHYDROLASE MPTA"/>
    <property type="match status" value="1"/>
</dbReference>
<evidence type="ECO:0000313" key="6">
    <source>
        <dbReference type="Proteomes" id="UP000287615"/>
    </source>
</evidence>
<proteinExistence type="predicted"/>
<dbReference type="NCBIfam" id="NF010200">
    <property type="entry name" value="PRK13674.1-1"/>
    <property type="match status" value="1"/>
</dbReference>
<reference evidence="5 6" key="1">
    <citation type="submission" date="2017-01" db="EMBL/GenBank/DDBJ databases">
        <title>The cable genome- insights into the physiology and evolution of filamentous bacteria capable of sulfide oxidation via long distance electron transfer.</title>
        <authorList>
            <person name="Schreiber L."/>
            <person name="Bjerg J.T."/>
            <person name="Boggild A."/>
            <person name="Van De Vossenberg J."/>
            <person name="Meysman F."/>
            <person name="Nielsen L.P."/>
            <person name="Schramm A."/>
            <person name="Kjeldsen K.U."/>
        </authorList>
    </citation>
    <scope>NUCLEOTIDE SEQUENCE [LARGE SCALE GENOMIC DNA]</scope>
    <source>
        <strain evidence="2">A2</strain>
        <strain evidence="3">A3</strain>
        <strain evidence="4">A5</strain>
    </source>
</reference>
<sequence length="255" mass="28930">MKLHSVGIKHFTCPVSIREQKGGMQQTVAEINLQASLPHRFKQSCLETFTCILAKYQQDMHTKIFPKLLTEVQSNLQAKQAEMEMQFPYFIAKKAPVTGTESLMEYDCSFIGSIGSIDNQEHQLLLKVSVPLTTLCPCSKEISTQGAHNQRAEVILTVQPLGFIWLEELITLVESCGSCELYALLKRPDEKFVTEKAYANPMFVEDVVRKVAQKAKNHKMIGWFSVSVESFESIHKHSAYAYVDSTDLDREFTKE</sequence>
<dbReference type="PANTHER" id="PTHR36445">
    <property type="entry name" value="GTP CYCLOHYDROLASE MPTA"/>
    <property type="match status" value="1"/>
</dbReference>
<name>A0A3S3R762_9BACT</name>
<evidence type="ECO:0000313" key="4">
    <source>
        <dbReference type="EMBL" id="RWX52494.1"/>
    </source>
</evidence>
<dbReference type="EMBL" id="MTKS01000005">
    <property type="protein sequence ID" value="RWX52494.1"/>
    <property type="molecule type" value="Genomic_DNA"/>
</dbReference>
<evidence type="ECO:0000256" key="1">
    <source>
        <dbReference type="ARBA" id="ARBA00022801"/>
    </source>
</evidence>
<dbReference type="Proteomes" id="UP000288892">
    <property type="component" value="Unassembled WGS sequence"/>
</dbReference>
<dbReference type="InterPro" id="IPR003801">
    <property type="entry name" value="GTP_cyclohydrolase_FolE2/MptA"/>
</dbReference>
<protein>
    <submittedName>
        <fullName evidence="2">GTP cyclohydrolase I</fullName>
        <ecNumber evidence="2">3.5.4.16</ecNumber>
    </submittedName>
</protein>
<comment type="caution">
    <text evidence="2">The sequence shown here is derived from an EMBL/GenBank/DDBJ whole genome shotgun (WGS) entry which is preliminary data.</text>
</comment>
<evidence type="ECO:0000313" key="2">
    <source>
        <dbReference type="EMBL" id="RWX45927.1"/>
    </source>
</evidence>
<dbReference type="Proteomes" id="UP000286862">
    <property type="component" value="Unassembled WGS sequence"/>
</dbReference>
<evidence type="ECO:0000313" key="3">
    <source>
        <dbReference type="EMBL" id="RWX49996.1"/>
    </source>
</evidence>
<evidence type="ECO:0000313" key="7">
    <source>
        <dbReference type="Proteomes" id="UP000288892"/>
    </source>
</evidence>
<dbReference type="EC" id="3.5.4.16" evidence="2"/>
<evidence type="ECO:0000313" key="5">
    <source>
        <dbReference type="Proteomes" id="UP000286862"/>
    </source>
</evidence>
<dbReference type="Proteomes" id="UP000287615">
    <property type="component" value="Unassembled WGS sequence"/>
</dbReference>
<organism evidence="2 5">
    <name type="scientific">Candidatus Electrothrix marina</name>
    <dbReference type="NCBI Taxonomy" id="1859130"/>
    <lineage>
        <taxon>Bacteria</taxon>
        <taxon>Pseudomonadati</taxon>
        <taxon>Thermodesulfobacteriota</taxon>
        <taxon>Desulfobulbia</taxon>
        <taxon>Desulfobulbales</taxon>
        <taxon>Desulfobulbaceae</taxon>
        <taxon>Candidatus Electrothrix</taxon>
    </lineage>
</organism>
<gene>
    <name evidence="2" type="ORF">VT99_12452</name>
    <name evidence="3" type="ORF">VU00_11701</name>
    <name evidence="4" type="ORF">VU01_100511</name>
</gene>
<dbReference type="Gene3D" id="3.10.270.10">
    <property type="entry name" value="Urate Oxidase"/>
    <property type="match status" value="1"/>
</dbReference>
<dbReference type="Pfam" id="PF02649">
    <property type="entry name" value="GCHY-1"/>
    <property type="match status" value="1"/>
</dbReference>
<dbReference type="EMBL" id="MTKR01000170">
    <property type="protein sequence ID" value="RWX49996.1"/>
    <property type="molecule type" value="Genomic_DNA"/>
</dbReference>